<feature type="chain" id="PRO_5020030856" evidence="5">
    <location>
        <begin position="24"/>
        <end position="366"/>
    </location>
</feature>
<dbReference type="Pfam" id="PF00089">
    <property type="entry name" value="Trypsin"/>
    <property type="match status" value="1"/>
</dbReference>
<dbReference type="FunFam" id="2.40.10.10:FF:000003">
    <property type="entry name" value="Transmembrane serine protease 3"/>
    <property type="match status" value="1"/>
</dbReference>
<dbReference type="InterPro" id="IPR018114">
    <property type="entry name" value="TRYPSIN_HIS"/>
</dbReference>
<evidence type="ECO:0000256" key="3">
    <source>
        <dbReference type="ARBA" id="ARBA00022825"/>
    </source>
</evidence>
<dbReference type="PRINTS" id="PR00722">
    <property type="entry name" value="CHYMOTRYPSIN"/>
</dbReference>
<evidence type="ECO:0000256" key="4">
    <source>
        <dbReference type="ARBA" id="ARBA00023157"/>
    </source>
</evidence>
<keyword evidence="7" id="KW-0472">Membrane</keyword>
<keyword evidence="4" id="KW-1015">Disulfide bond</keyword>
<keyword evidence="2" id="KW-0378">Hydrolase</keyword>
<dbReference type="PANTHER" id="PTHR24252">
    <property type="entry name" value="ACROSIN-RELATED"/>
    <property type="match status" value="1"/>
</dbReference>
<evidence type="ECO:0000313" key="8">
    <source>
        <dbReference type="Proteomes" id="UP000230066"/>
    </source>
</evidence>
<keyword evidence="7" id="KW-0812">Transmembrane</keyword>
<protein>
    <submittedName>
        <fullName evidence="7">Transmembrane serine protease 8</fullName>
    </submittedName>
</protein>
<dbReference type="InterPro" id="IPR009003">
    <property type="entry name" value="Peptidase_S1_PA"/>
</dbReference>
<dbReference type="InterPro" id="IPR001314">
    <property type="entry name" value="Peptidase_S1A"/>
</dbReference>
<sequence>MRNWTKLFVCYVGLVIRAYHVVALTLDEPLEYSSDTIPVHCGRNSFDDPWVSLFRPDRPPYSVLGVTKRIVGGTISKLGEWPWLASFIFYQNAVQVRRQQERERLAWQSRHGLSASEEFKGTYFEPPTLVFPQPDGGRKFHMCGGTLIHPRWVLSAAHCFVTAHKDYPDLAPIPERWTVRVGEHDMLDETVPHYDMEVEQIIVNAEYNPNTQSGDIALVKLTRPVPKTRHVNIACLPAEHEEVEPESLCFSAGWGHQEESAKTISTVLRHVALPIVSNEQCRESYGNLNETLPYTIVDSMICAGDVRGGKDSCQFDSGGPLMCLHGSQWRVEGVVSFGFSCGTQIPGVYTRVSSYVKWIKEVTNIF</sequence>
<keyword evidence="5" id="KW-0732">Signal</keyword>
<proteinExistence type="predicted"/>
<dbReference type="PROSITE" id="PS50240">
    <property type="entry name" value="TRYPSIN_DOM"/>
    <property type="match status" value="1"/>
</dbReference>
<dbReference type="CDD" id="cd00190">
    <property type="entry name" value="Tryp_SPc"/>
    <property type="match status" value="1"/>
</dbReference>
<gene>
    <name evidence="7" type="ORF">D915_000197</name>
</gene>
<keyword evidence="3" id="KW-0720">Serine protease</keyword>
<comment type="caution">
    <text evidence="7">The sequence shown here is derived from an EMBL/GenBank/DDBJ whole genome shotgun (WGS) entry which is preliminary data.</text>
</comment>
<dbReference type="EMBL" id="JXXN02000034">
    <property type="protein sequence ID" value="THD28956.1"/>
    <property type="molecule type" value="Genomic_DNA"/>
</dbReference>
<reference evidence="7" key="1">
    <citation type="submission" date="2019-03" db="EMBL/GenBank/DDBJ databases">
        <title>Improved annotation for the trematode Fasciola hepatica.</title>
        <authorList>
            <person name="Choi Y.-J."/>
            <person name="Martin J."/>
            <person name="Mitreva M."/>
        </authorList>
    </citation>
    <scope>NUCLEOTIDE SEQUENCE [LARGE SCALE GENOMIC DNA]</scope>
</reference>
<feature type="signal peptide" evidence="5">
    <location>
        <begin position="1"/>
        <end position="23"/>
    </location>
</feature>
<keyword evidence="1 7" id="KW-0645">Protease</keyword>
<dbReference type="Proteomes" id="UP000230066">
    <property type="component" value="Unassembled WGS sequence"/>
</dbReference>
<dbReference type="GO" id="GO:0004252">
    <property type="term" value="F:serine-type endopeptidase activity"/>
    <property type="evidence" value="ECO:0007669"/>
    <property type="project" value="InterPro"/>
</dbReference>
<dbReference type="SUPFAM" id="SSF50494">
    <property type="entry name" value="Trypsin-like serine proteases"/>
    <property type="match status" value="1"/>
</dbReference>
<dbReference type="InterPro" id="IPR001254">
    <property type="entry name" value="Trypsin_dom"/>
</dbReference>
<dbReference type="PROSITE" id="PS00134">
    <property type="entry name" value="TRYPSIN_HIS"/>
    <property type="match status" value="1"/>
</dbReference>
<keyword evidence="8" id="KW-1185">Reference proteome</keyword>
<evidence type="ECO:0000256" key="2">
    <source>
        <dbReference type="ARBA" id="ARBA00022801"/>
    </source>
</evidence>
<feature type="domain" description="Peptidase S1" evidence="6">
    <location>
        <begin position="70"/>
        <end position="364"/>
    </location>
</feature>
<dbReference type="Gene3D" id="2.40.10.10">
    <property type="entry name" value="Trypsin-like serine proteases"/>
    <property type="match status" value="1"/>
</dbReference>
<organism evidence="7 8">
    <name type="scientific">Fasciola hepatica</name>
    <name type="common">Liver fluke</name>
    <dbReference type="NCBI Taxonomy" id="6192"/>
    <lineage>
        <taxon>Eukaryota</taxon>
        <taxon>Metazoa</taxon>
        <taxon>Spiralia</taxon>
        <taxon>Lophotrochozoa</taxon>
        <taxon>Platyhelminthes</taxon>
        <taxon>Trematoda</taxon>
        <taxon>Digenea</taxon>
        <taxon>Plagiorchiida</taxon>
        <taxon>Echinostomata</taxon>
        <taxon>Echinostomatoidea</taxon>
        <taxon>Fasciolidae</taxon>
        <taxon>Fasciola</taxon>
    </lineage>
</organism>
<evidence type="ECO:0000259" key="6">
    <source>
        <dbReference type="PROSITE" id="PS50240"/>
    </source>
</evidence>
<dbReference type="GO" id="GO:0006508">
    <property type="term" value="P:proteolysis"/>
    <property type="evidence" value="ECO:0007669"/>
    <property type="project" value="UniProtKB-KW"/>
</dbReference>
<evidence type="ECO:0000256" key="1">
    <source>
        <dbReference type="ARBA" id="ARBA00022670"/>
    </source>
</evidence>
<dbReference type="PANTHER" id="PTHR24252:SF7">
    <property type="entry name" value="HYALIN"/>
    <property type="match status" value="1"/>
</dbReference>
<dbReference type="AlphaFoldDB" id="A0A4E0RKM0"/>
<name>A0A4E0RKM0_FASHE</name>
<evidence type="ECO:0000313" key="7">
    <source>
        <dbReference type="EMBL" id="THD28956.1"/>
    </source>
</evidence>
<evidence type="ECO:0000256" key="5">
    <source>
        <dbReference type="SAM" id="SignalP"/>
    </source>
</evidence>
<dbReference type="InterPro" id="IPR043504">
    <property type="entry name" value="Peptidase_S1_PA_chymotrypsin"/>
</dbReference>
<dbReference type="SMART" id="SM00020">
    <property type="entry name" value="Tryp_SPc"/>
    <property type="match status" value="1"/>
</dbReference>
<accession>A0A4E0RKM0</accession>